<name>A0ACB8C2M5_DERSI</name>
<dbReference type="EMBL" id="CM023478">
    <property type="protein sequence ID" value="KAH7933097.1"/>
    <property type="molecule type" value="Genomic_DNA"/>
</dbReference>
<reference evidence="1" key="1">
    <citation type="submission" date="2020-05" db="EMBL/GenBank/DDBJ databases">
        <title>Large-scale comparative analyses of tick genomes elucidate their genetic diversity and vector capacities.</title>
        <authorList>
            <person name="Jia N."/>
            <person name="Wang J."/>
            <person name="Shi W."/>
            <person name="Du L."/>
            <person name="Sun Y."/>
            <person name="Zhan W."/>
            <person name="Jiang J."/>
            <person name="Wang Q."/>
            <person name="Zhang B."/>
            <person name="Ji P."/>
            <person name="Sakyi L.B."/>
            <person name="Cui X."/>
            <person name="Yuan T."/>
            <person name="Jiang B."/>
            <person name="Yang W."/>
            <person name="Lam T.T.-Y."/>
            <person name="Chang Q."/>
            <person name="Ding S."/>
            <person name="Wang X."/>
            <person name="Zhu J."/>
            <person name="Ruan X."/>
            <person name="Zhao L."/>
            <person name="Wei J."/>
            <person name="Que T."/>
            <person name="Du C."/>
            <person name="Cheng J."/>
            <person name="Dai P."/>
            <person name="Han X."/>
            <person name="Huang E."/>
            <person name="Gao Y."/>
            <person name="Liu J."/>
            <person name="Shao H."/>
            <person name="Ye R."/>
            <person name="Li L."/>
            <person name="Wei W."/>
            <person name="Wang X."/>
            <person name="Wang C."/>
            <person name="Yang T."/>
            <person name="Huo Q."/>
            <person name="Li W."/>
            <person name="Guo W."/>
            <person name="Chen H."/>
            <person name="Zhou L."/>
            <person name="Ni X."/>
            <person name="Tian J."/>
            <person name="Zhou Y."/>
            <person name="Sheng Y."/>
            <person name="Liu T."/>
            <person name="Pan Y."/>
            <person name="Xia L."/>
            <person name="Li J."/>
            <person name="Zhao F."/>
            <person name="Cao W."/>
        </authorList>
    </citation>
    <scope>NUCLEOTIDE SEQUENCE</scope>
    <source>
        <strain evidence="1">Dsil-2018</strain>
    </source>
</reference>
<proteinExistence type="predicted"/>
<sequence length="522" mass="57867">MYSGAFNLIGLIHTAPPRYPRPSGDGVSPLFSPQQREGGNVKSIRQRRQRPSFGESTEKMLAPGGQHRHRKAEERLSSATAATTIFKRDFIDNPFGFAYSVCDRLWTKEDLGCITASMLVYNTSQYGVKVPVVNIPVDTDPMLAVLPHNVEKPTEIEVQLVHKEEGGGGKARRSSEESEAMMGVHVTCVMLDNNVDTDLLGLAEQQENNKISTPMCPIVRRREDVMPSGEYYARMRMTDEGYTSLHGRCSIACTTNGKAAVALGGVTVHSAFKMIMRHRDHDRGLSHSHLSTFRTLLRNIKGVIKDKFSMLSVDMVYINRKFDPITSSSPVFKRPKTRGCVYVTSVTPRNNLSFYCFTQVARQSDVTFSIVLTKIGDGSELSAEENTLTESRFISTVDAALLYPGAVRLFSNKEADNFNQRVVNNIDSTLPCPAVDKVAGNRPLSSPCRPSRNYKLILDGETVLALVNVRSLATHVFDVEFRPTNARELSTQRPVLDLFASMYPMPVLYAAVKLAPCVCQTG</sequence>
<gene>
    <name evidence="1" type="ORF">HPB49_008088</name>
</gene>
<evidence type="ECO:0000313" key="2">
    <source>
        <dbReference type="Proteomes" id="UP000821865"/>
    </source>
</evidence>
<accession>A0ACB8C2M5</accession>
<comment type="caution">
    <text evidence="1">The sequence shown here is derived from an EMBL/GenBank/DDBJ whole genome shotgun (WGS) entry which is preliminary data.</text>
</comment>
<organism evidence="1 2">
    <name type="scientific">Dermacentor silvarum</name>
    <name type="common">Tick</name>
    <dbReference type="NCBI Taxonomy" id="543639"/>
    <lineage>
        <taxon>Eukaryota</taxon>
        <taxon>Metazoa</taxon>
        <taxon>Ecdysozoa</taxon>
        <taxon>Arthropoda</taxon>
        <taxon>Chelicerata</taxon>
        <taxon>Arachnida</taxon>
        <taxon>Acari</taxon>
        <taxon>Parasitiformes</taxon>
        <taxon>Ixodida</taxon>
        <taxon>Ixodoidea</taxon>
        <taxon>Ixodidae</taxon>
        <taxon>Rhipicephalinae</taxon>
        <taxon>Dermacentor</taxon>
    </lineage>
</organism>
<evidence type="ECO:0000313" key="1">
    <source>
        <dbReference type="EMBL" id="KAH7933097.1"/>
    </source>
</evidence>
<keyword evidence="2" id="KW-1185">Reference proteome</keyword>
<protein>
    <submittedName>
        <fullName evidence="1">Uncharacterized protein</fullName>
    </submittedName>
</protein>
<dbReference type="Proteomes" id="UP000821865">
    <property type="component" value="Chromosome 9"/>
</dbReference>